<comment type="caution">
    <text evidence="10">The sequence shown here is derived from an EMBL/GenBank/DDBJ whole genome shotgun (WGS) entry which is preliminary data.</text>
</comment>
<feature type="active site" description="Proton donor/acceptor" evidence="7">
    <location>
        <position position="121"/>
    </location>
</feature>
<evidence type="ECO:0000256" key="3">
    <source>
        <dbReference type="ARBA" id="ARBA00022679"/>
    </source>
</evidence>
<proteinExistence type="inferred from homology"/>
<comment type="similarity">
    <text evidence="2">Belongs to the YkuD family.</text>
</comment>
<dbReference type="AlphaFoldDB" id="A0A3N3DZ51"/>
<dbReference type="EMBL" id="RKIK01000035">
    <property type="protein sequence ID" value="ROV59669.1"/>
    <property type="molecule type" value="Genomic_DNA"/>
</dbReference>
<comment type="pathway">
    <text evidence="1 7">Cell wall biogenesis; peptidoglycan biosynthesis.</text>
</comment>
<keyword evidence="6 7" id="KW-0961">Cell wall biogenesis/degradation</keyword>
<dbReference type="GO" id="GO:0071555">
    <property type="term" value="P:cell wall organization"/>
    <property type="evidence" value="ECO:0007669"/>
    <property type="project" value="UniProtKB-UniRule"/>
</dbReference>
<evidence type="ECO:0000256" key="1">
    <source>
        <dbReference type="ARBA" id="ARBA00004752"/>
    </source>
</evidence>
<keyword evidence="3" id="KW-0808">Transferase</keyword>
<dbReference type="GO" id="GO:0004180">
    <property type="term" value="F:carboxypeptidase activity"/>
    <property type="evidence" value="ECO:0007669"/>
    <property type="project" value="UniProtKB-ARBA"/>
</dbReference>
<dbReference type="Gene3D" id="2.40.440.10">
    <property type="entry name" value="L,D-transpeptidase catalytic domain-like"/>
    <property type="match status" value="1"/>
</dbReference>
<dbReference type="PANTHER" id="PTHR36699">
    <property type="entry name" value="LD-TRANSPEPTIDASE"/>
    <property type="match status" value="1"/>
</dbReference>
<evidence type="ECO:0000256" key="7">
    <source>
        <dbReference type="PROSITE-ProRule" id="PRU01373"/>
    </source>
</evidence>
<dbReference type="InterPro" id="IPR038063">
    <property type="entry name" value="Transpep_catalytic_dom"/>
</dbReference>
<evidence type="ECO:0000256" key="4">
    <source>
        <dbReference type="ARBA" id="ARBA00022960"/>
    </source>
</evidence>
<dbReference type="RefSeq" id="WP_123782376.1">
    <property type="nucleotide sequence ID" value="NZ_RKIK01000035.1"/>
</dbReference>
<reference evidence="10 11" key="1">
    <citation type="submission" date="2018-11" db="EMBL/GenBank/DDBJ databases">
        <title>Vibrio ponticus strain CAIM 1751 pathogenic for the snapper Lutjanus guttatus.</title>
        <authorList>
            <person name="Soto-Rodriguez S."/>
            <person name="Lozano-Olvera R."/>
            <person name="Gomez-Gil B."/>
        </authorList>
    </citation>
    <scope>NUCLEOTIDE SEQUENCE [LARGE SCALE GENOMIC DNA]</scope>
    <source>
        <strain evidence="10 11">CAIM 1751</strain>
    </source>
</reference>
<dbReference type="GO" id="GO:0016740">
    <property type="term" value="F:transferase activity"/>
    <property type="evidence" value="ECO:0007669"/>
    <property type="project" value="UniProtKB-KW"/>
</dbReference>
<dbReference type="PANTHER" id="PTHR36699:SF1">
    <property type="entry name" value="L,D-TRANSPEPTIDASE YAFK-RELATED"/>
    <property type="match status" value="1"/>
</dbReference>
<dbReference type="PROSITE" id="PS52029">
    <property type="entry name" value="LD_TPASE"/>
    <property type="match status" value="1"/>
</dbReference>
<name>A0A3N3DZ51_9VIBR</name>
<feature type="signal peptide" evidence="8">
    <location>
        <begin position="1"/>
        <end position="18"/>
    </location>
</feature>
<gene>
    <name evidence="10" type="ORF">EGH82_12830</name>
</gene>
<evidence type="ECO:0000313" key="10">
    <source>
        <dbReference type="EMBL" id="ROV59669.1"/>
    </source>
</evidence>
<evidence type="ECO:0000256" key="6">
    <source>
        <dbReference type="ARBA" id="ARBA00023316"/>
    </source>
</evidence>
<feature type="active site" description="Nucleophile" evidence="7">
    <location>
        <position position="143"/>
    </location>
</feature>
<feature type="domain" description="L,D-TPase catalytic" evidence="9">
    <location>
        <begin position="31"/>
        <end position="167"/>
    </location>
</feature>
<dbReference type="GO" id="GO:0008360">
    <property type="term" value="P:regulation of cell shape"/>
    <property type="evidence" value="ECO:0007669"/>
    <property type="project" value="UniProtKB-UniRule"/>
</dbReference>
<keyword evidence="8" id="KW-0732">Signal</keyword>
<dbReference type="CDD" id="cd16913">
    <property type="entry name" value="YkuD_like"/>
    <property type="match status" value="1"/>
</dbReference>
<evidence type="ECO:0000313" key="11">
    <source>
        <dbReference type="Proteomes" id="UP000278792"/>
    </source>
</evidence>
<evidence type="ECO:0000259" key="9">
    <source>
        <dbReference type="PROSITE" id="PS52029"/>
    </source>
</evidence>
<sequence>MKLLLSLCIIVFSLSVKANSDDLTSALLPVDKVTVDKSKRRLYLLHGDEIVREFRIALGKRPKGHKIYEGDQRTPEGIYKLEYVMEDSQFYRSIHISYPNEADIANAARLNLSPGGDIKIHGQKNGDMRPSQFVQSFDWTNGCIALSNEEMDELLTLVRAGTPIEILP</sequence>
<evidence type="ECO:0000256" key="8">
    <source>
        <dbReference type="SAM" id="SignalP"/>
    </source>
</evidence>
<evidence type="ECO:0000256" key="2">
    <source>
        <dbReference type="ARBA" id="ARBA00005992"/>
    </source>
</evidence>
<organism evidence="10 11">
    <name type="scientific">Vibrio ponticus</name>
    <dbReference type="NCBI Taxonomy" id="265668"/>
    <lineage>
        <taxon>Bacteria</taxon>
        <taxon>Pseudomonadati</taxon>
        <taxon>Pseudomonadota</taxon>
        <taxon>Gammaproteobacteria</taxon>
        <taxon>Vibrionales</taxon>
        <taxon>Vibrionaceae</taxon>
        <taxon>Vibrio</taxon>
    </lineage>
</organism>
<dbReference type="Proteomes" id="UP000278792">
    <property type="component" value="Unassembled WGS sequence"/>
</dbReference>
<dbReference type="GO" id="GO:0009252">
    <property type="term" value="P:peptidoglycan biosynthetic process"/>
    <property type="evidence" value="ECO:0007669"/>
    <property type="project" value="UniProtKB-UniPathway"/>
</dbReference>
<keyword evidence="5 7" id="KW-0573">Peptidoglycan synthesis</keyword>
<accession>A0A3N3DZ51</accession>
<dbReference type="InterPro" id="IPR005490">
    <property type="entry name" value="LD_TPept_cat_dom"/>
</dbReference>
<evidence type="ECO:0000256" key="5">
    <source>
        <dbReference type="ARBA" id="ARBA00022984"/>
    </source>
</evidence>
<dbReference type="UniPathway" id="UPA00219"/>
<protein>
    <recommendedName>
        <fullName evidence="9">L,D-TPase catalytic domain-containing protein</fullName>
    </recommendedName>
</protein>
<keyword evidence="4 7" id="KW-0133">Cell shape</keyword>
<feature type="chain" id="PRO_5018119804" description="L,D-TPase catalytic domain-containing protein" evidence="8">
    <location>
        <begin position="19"/>
        <end position="168"/>
    </location>
</feature>
<dbReference type="SUPFAM" id="SSF141523">
    <property type="entry name" value="L,D-transpeptidase catalytic domain-like"/>
    <property type="match status" value="1"/>
</dbReference>
<dbReference type="Pfam" id="PF03734">
    <property type="entry name" value="YkuD"/>
    <property type="match status" value="1"/>
</dbReference>